<evidence type="ECO:0000313" key="1">
    <source>
        <dbReference type="EMBL" id="GAN95588.1"/>
    </source>
</evidence>
<proteinExistence type="predicted"/>
<name>A0A0D6PX11_KOMEU</name>
<dbReference type="Proteomes" id="UP000032675">
    <property type="component" value="Unassembled WGS sequence"/>
</dbReference>
<accession>A0A0D6PX11</accession>
<organism evidence="1">
    <name type="scientific">Komagataeibacter europaeus NBRC 3261</name>
    <dbReference type="NCBI Taxonomy" id="1234669"/>
    <lineage>
        <taxon>Bacteria</taxon>
        <taxon>Pseudomonadati</taxon>
        <taxon>Pseudomonadota</taxon>
        <taxon>Alphaproteobacteria</taxon>
        <taxon>Acetobacterales</taxon>
        <taxon>Acetobacteraceae</taxon>
        <taxon>Komagataeibacter</taxon>
    </lineage>
</organism>
<evidence type="ECO:0008006" key="2">
    <source>
        <dbReference type="Google" id="ProtNLM"/>
    </source>
</evidence>
<comment type="caution">
    <text evidence="1">The sequence shown here is derived from an EMBL/GenBank/DDBJ whole genome shotgun (WGS) entry which is preliminary data.</text>
</comment>
<reference evidence="1" key="1">
    <citation type="submission" date="2012-11" db="EMBL/GenBank/DDBJ databases">
        <title>Whole genome sequence of Gluconacetobacter europaeus NBRC3261.</title>
        <authorList>
            <person name="Azuma Y."/>
            <person name="Higashiura N."/>
            <person name="Hirakawa H."/>
            <person name="Matsushita K."/>
        </authorList>
    </citation>
    <scope>NUCLEOTIDE SEQUENCE [LARGE SCALE GENOMIC DNA]</scope>
    <source>
        <strain evidence="1">NBRC 3261</strain>
    </source>
</reference>
<dbReference type="EMBL" id="BANI01000030">
    <property type="protein sequence ID" value="GAN95588.1"/>
    <property type="molecule type" value="Genomic_DNA"/>
</dbReference>
<protein>
    <recommendedName>
        <fullName evidence="2">Plasmid stabilization protein</fullName>
    </recommendedName>
</protein>
<dbReference type="AlphaFoldDB" id="A0A0D6PX11"/>
<sequence length="56" mass="6027">MSDFGVVTGEDMQKKEAAVRLGSLLGTIGREAGVRDQDIAVLQTRDQTPAEAMSFE</sequence>
<gene>
    <name evidence="1" type="ORF">Geu3261_0030_005</name>
</gene>